<dbReference type="AlphaFoldDB" id="A0AAP3A556"/>
<evidence type="ECO:0000313" key="1">
    <source>
        <dbReference type="EMBL" id="MCV5626447.1"/>
    </source>
</evidence>
<evidence type="ECO:0000313" key="2">
    <source>
        <dbReference type="Proteomes" id="UP001208624"/>
    </source>
</evidence>
<dbReference type="Proteomes" id="UP001208624">
    <property type="component" value="Unassembled WGS sequence"/>
</dbReference>
<accession>A0AAP3A556</accession>
<dbReference type="Pfam" id="PF06323">
    <property type="entry name" value="Phage_antiter_Q"/>
    <property type="match status" value="1"/>
</dbReference>
<protein>
    <submittedName>
        <fullName evidence="1">Bacteriophage antitermination protein Q</fullName>
    </submittedName>
</protein>
<gene>
    <name evidence="1" type="ORF">OFN31_32995</name>
</gene>
<feature type="non-terminal residue" evidence="1">
    <location>
        <position position="37"/>
    </location>
</feature>
<proteinExistence type="predicted"/>
<organism evidence="1 2">
    <name type="scientific">Escherichia coli</name>
    <dbReference type="NCBI Taxonomy" id="562"/>
    <lineage>
        <taxon>Bacteria</taxon>
        <taxon>Pseudomonadati</taxon>
        <taxon>Pseudomonadota</taxon>
        <taxon>Gammaproteobacteria</taxon>
        <taxon>Enterobacterales</taxon>
        <taxon>Enterobacteriaceae</taxon>
        <taxon>Escherichia</taxon>
    </lineage>
</organism>
<name>A0AAP3A556_ECOLX</name>
<reference evidence="1" key="1">
    <citation type="submission" date="2023-06" db="EMBL/GenBank/DDBJ databases">
        <title>Deciphering the underlying mechanisms mediating the transmission of blaNDM gene from human to animals in China.</title>
        <authorList>
            <person name="Chen K."/>
            <person name="Chen S."/>
        </authorList>
    </citation>
    <scope>NUCLEOTIDE SEQUENCE</scope>
    <source>
        <strain evidence="1">1199</strain>
    </source>
</reference>
<sequence>MNNQYLQFVREQLIIATADLSGATKGQLEAWQENAMF</sequence>
<dbReference type="EMBL" id="JAOVKC010001584">
    <property type="protein sequence ID" value="MCV5626447.1"/>
    <property type="molecule type" value="Genomic_DNA"/>
</dbReference>
<dbReference type="InterPro" id="IPR010455">
    <property type="entry name" value="Phage_82_GpQ"/>
</dbReference>
<comment type="caution">
    <text evidence="1">The sequence shown here is derived from an EMBL/GenBank/DDBJ whole genome shotgun (WGS) entry which is preliminary data.</text>
</comment>